<dbReference type="PANTHER" id="PTHR12815">
    <property type="entry name" value="SORTING AND ASSEMBLY MACHINERY SAMM50 PROTEIN FAMILY MEMBER"/>
    <property type="match status" value="1"/>
</dbReference>
<dbReference type="PIRSF" id="PIRSF006076">
    <property type="entry name" value="OM_assembly_OMP85"/>
    <property type="match status" value="1"/>
</dbReference>
<evidence type="ECO:0000256" key="2">
    <source>
        <dbReference type="ARBA" id="ARBA00022452"/>
    </source>
</evidence>
<dbReference type="InterPro" id="IPR010827">
    <property type="entry name" value="BamA/TamA_POTRA"/>
</dbReference>
<dbReference type="Proteomes" id="UP000244173">
    <property type="component" value="Chromosome"/>
</dbReference>
<comment type="similarity">
    <text evidence="8">Belongs to the BamA family.</text>
</comment>
<dbReference type="NCBIfam" id="TIGR03303">
    <property type="entry name" value="OM_YaeT"/>
    <property type="match status" value="1"/>
</dbReference>
<gene>
    <name evidence="8 11" type="primary">bamA</name>
    <name evidence="11" type="ORF">DAI18_00360</name>
</gene>
<organism evidence="11 12">
    <name type="scientific">Microvirgula aerodenitrificans</name>
    <dbReference type="NCBI Taxonomy" id="57480"/>
    <lineage>
        <taxon>Bacteria</taxon>
        <taxon>Pseudomonadati</taxon>
        <taxon>Pseudomonadota</taxon>
        <taxon>Betaproteobacteria</taxon>
        <taxon>Neisseriales</taxon>
        <taxon>Aquaspirillaceae</taxon>
        <taxon>Microvirgula</taxon>
    </lineage>
</organism>
<dbReference type="HAMAP" id="MF_01430">
    <property type="entry name" value="OM_assembly_BamA"/>
    <property type="match status" value="1"/>
</dbReference>
<keyword evidence="7 8" id="KW-0998">Cell outer membrane</keyword>
<evidence type="ECO:0000256" key="4">
    <source>
        <dbReference type="ARBA" id="ARBA00022729"/>
    </source>
</evidence>
<keyword evidence="2 8" id="KW-1134">Transmembrane beta strand</keyword>
<dbReference type="InterPro" id="IPR034746">
    <property type="entry name" value="POTRA"/>
</dbReference>
<feature type="domain" description="POTRA" evidence="10">
    <location>
        <begin position="92"/>
        <end position="172"/>
    </location>
</feature>
<evidence type="ECO:0000256" key="9">
    <source>
        <dbReference type="NCBIfam" id="TIGR03303"/>
    </source>
</evidence>
<accession>A0A2U3TGZ5</accession>
<dbReference type="RefSeq" id="WP_107888512.1">
    <property type="nucleotide sequence ID" value="NZ_CP028519.1"/>
</dbReference>
<evidence type="ECO:0000256" key="5">
    <source>
        <dbReference type="ARBA" id="ARBA00022737"/>
    </source>
</evidence>
<dbReference type="InterPro" id="IPR000184">
    <property type="entry name" value="Bac_surfAg_D15"/>
</dbReference>
<keyword evidence="12" id="KW-1185">Reference proteome</keyword>
<proteinExistence type="inferred from homology"/>
<dbReference type="FunFam" id="3.10.20.310:FF:000002">
    <property type="entry name" value="Outer membrane protein assembly factor BamA"/>
    <property type="match status" value="1"/>
</dbReference>
<keyword evidence="5 8" id="KW-0677">Repeat</keyword>
<evidence type="ECO:0000313" key="12">
    <source>
        <dbReference type="Proteomes" id="UP000244173"/>
    </source>
</evidence>
<keyword evidence="6 8" id="KW-0472">Membrane</keyword>
<keyword evidence="3 8" id="KW-0812">Transmembrane</keyword>
<dbReference type="OrthoDB" id="9803054at2"/>
<dbReference type="GO" id="GO:0043165">
    <property type="term" value="P:Gram-negative-bacterium-type cell outer membrane assembly"/>
    <property type="evidence" value="ECO:0007669"/>
    <property type="project" value="UniProtKB-UniRule"/>
</dbReference>
<name>A0A2U3TGZ5_9NEIS</name>
<evidence type="ECO:0000256" key="7">
    <source>
        <dbReference type="ARBA" id="ARBA00023237"/>
    </source>
</evidence>
<dbReference type="PANTHER" id="PTHR12815:SF23">
    <property type="entry name" value="OUTER MEMBRANE PROTEIN ASSEMBLY FACTOR BAMA"/>
    <property type="match status" value="1"/>
</dbReference>
<dbReference type="AlphaFoldDB" id="A0A2U3TGZ5"/>
<evidence type="ECO:0000256" key="3">
    <source>
        <dbReference type="ARBA" id="ARBA00022692"/>
    </source>
</evidence>
<evidence type="ECO:0000256" key="1">
    <source>
        <dbReference type="ARBA" id="ARBA00004370"/>
    </source>
</evidence>
<dbReference type="STRING" id="1122240.GCA_000620105_00827"/>
<feature type="domain" description="POTRA" evidence="10">
    <location>
        <begin position="24"/>
        <end position="91"/>
    </location>
</feature>
<comment type="subunit">
    <text evidence="8">Part of the Bam complex.</text>
</comment>
<evidence type="ECO:0000256" key="6">
    <source>
        <dbReference type="ARBA" id="ARBA00023136"/>
    </source>
</evidence>
<keyword evidence="4 8" id="KW-0732">Signal</keyword>
<sequence length="765" mass="85728">MKLTHIAAAVIGLIALPAWAVAPFVVRDIRVEGLQRTEPGTVFNYLPLKVGDTFTDDRAESSIKALFATGFFNDVRVETEGDVVIVSVDERPVVAQLSINGSKEFDKEQLKKALKENGLAESRIFDQALLDQAVQELKRQYFSRGKYSVEIKPSVSKLDRNRVAVTLDISEGAAARIKQITFVGNNAYDADDLTDQMQLSTPGWFSWITKDDQYSKQKLTGDLEKLRSFYLNQGYFEYNIDSTQVSISPDKKDMFITVNMTEGKKYKVTDVKLAGDLIVPESELKPLLVIQPGEVFTRDKINQSVTALTDRLGQDGYAFANVNAVPEVNKEKGEVAFTFFVDPGRRTYVRKINVTGNTRTRDEVVRREMRQMEAGWYDAKKIKRSKERLDLLGYFTDVNVETPAVPDTADQVDVNFKVTEKPTGNVTLGAGYAQDEGLILSAGISQSNFFGSGKAVSASFNTSKLNRYLNFSFTDPYFTEDGVSIGYDAYYRRYSPNETNTQQYRTDTVGADVRFGIPITEYDTINTSLGVEQTKVKVFDSSPSRYKQYVDDFGTNNLNYLWKVGWARDTRDSYLWPTTGRISRINYEMSVPGSDINYMRLVGSQQTFFPLTKRLVLALNGELGAVQSYGKTDSVPFFQNFYLGGIGSVRGYENASIGKKDENDDAYGATRRAIINAELLFPFPGMKDDKTLRASAFFDAGTLWGGDGSTATWRDNVRYSTGLALSWLSPMGPMKFSYAFPLKSEDSGENKDNLQRFQFSLGTTF</sequence>
<dbReference type="Gene3D" id="3.10.20.310">
    <property type="entry name" value="membrane protein fhac"/>
    <property type="match status" value="5"/>
</dbReference>
<dbReference type="Gene3D" id="2.40.160.50">
    <property type="entry name" value="membrane protein fhac: a member of the omp85/tpsb transporter family"/>
    <property type="match status" value="1"/>
</dbReference>
<protein>
    <recommendedName>
        <fullName evidence="8 9">Outer membrane protein assembly factor BamA</fullName>
    </recommendedName>
</protein>
<dbReference type="GO" id="GO:0009279">
    <property type="term" value="C:cell outer membrane"/>
    <property type="evidence" value="ECO:0007669"/>
    <property type="project" value="UniProtKB-SubCell"/>
</dbReference>
<feature type="domain" description="POTRA" evidence="10">
    <location>
        <begin position="347"/>
        <end position="421"/>
    </location>
</feature>
<feature type="domain" description="POTRA" evidence="10">
    <location>
        <begin position="175"/>
        <end position="263"/>
    </location>
</feature>
<comment type="function">
    <text evidence="8">Part of the outer membrane protein assembly complex, which is involved in assembly and insertion of beta-barrel proteins into the outer membrane.</text>
</comment>
<evidence type="ECO:0000259" key="10">
    <source>
        <dbReference type="PROSITE" id="PS51779"/>
    </source>
</evidence>
<dbReference type="KEGG" id="maer:DAI18_00360"/>
<dbReference type="Pfam" id="PF07244">
    <property type="entry name" value="POTRA"/>
    <property type="match status" value="5"/>
</dbReference>
<dbReference type="PROSITE" id="PS51779">
    <property type="entry name" value="POTRA"/>
    <property type="match status" value="5"/>
</dbReference>
<dbReference type="InterPro" id="IPR039910">
    <property type="entry name" value="D15-like"/>
</dbReference>
<feature type="domain" description="POTRA" evidence="10">
    <location>
        <begin position="266"/>
        <end position="344"/>
    </location>
</feature>
<dbReference type="GO" id="GO:0051205">
    <property type="term" value="P:protein insertion into membrane"/>
    <property type="evidence" value="ECO:0007669"/>
    <property type="project" value="UniProtKB-UniRule"/>
</dbReference>
<evidence type="ECO:0000256" key="8">
    <source>
        <dbReference type="HAMAP-Rule" id="MF_01430"/>
    </source>
</evidence>
<dbReference type="EMBL" id="CP028519">
    <property type="protein sequence ID" value="AVY92667.1"/>
    <property type="molecule type" value="Genomic_DNA"/>
</dbReference>
<evidence type="ECO:0000313" key="11">
    <source>
        <dbReference type="EMBL" id="AVY92667.1"/>
    </source>
</evidence>
<dbReference type="InterPro" id="IPR023707">
    <property type="entry name" value="OM_assembly_BamA"/>
</dbReference>
<dbReference type="Pfam" id="PF01103">
    <property type="entry name" value="Omp85"/>
    <property type="match status" value="1"/>
</dbReference>
<reference evidence="11 12" key="1">
    <citation type="submission" date="2018-04" db="EMBL/GenBank/DDBJ databases">
        <title>Denitrifier Microvirgula.</title>
        <authorList>
            <person name="Anderson E."/>
            <person name="Jang J."/>
            <person name="Ishii S."/>
        </authorList>
    </citation>
    <scope>NUCLEOTIDE SEQUENCE [LARGE SCALE GENOMIC DNA]</scope>
    <source>
        <strain evidence="11 12">BE2.4</strain>
    </source>
</reference>
<comment type="subcellular location">
    <subcellularLocation>
        <location evidence="8">Cell outer membrane</location>
    </subcellularLocation>
    <subcellularLocation>
        <location evidence="1">Membrane</location>
    </subcellularLocation>
</comment>